<dbReference type="GO" id="GO:0006355">
    <property type="term" value="P:regulation of DNA-templated transcription"/>
    <property type="evidence" value="ECO:0007669"/>
    <property type="project" value="TreeGrafter"/>
</dbReference>
<reference evidence="9" key="2">
    <citation type="submission" date="2025-09" db="UniProtKB">
        <authorList>
            <consortium name="Ensembl"/>
        </authorList>
    </citation>
    <scope>IDENTIFICATION</scope>
</reference>
<dbReference type="Gene3D" id="1.20.920.10">
    <property type="entry name" value="Bromodomain-like"/>
    <property type="match status" value="2"/>
</dbReference>
<evidence type="ECO:0000259" key="8">
    <source>
        <dbReference type="PROSITE" id="PS51525"/>
    </source>
</evidence>
<dbReference type="PRINTS" id="PR00503">
    <property type="entry name" value="BROMODOMAIN"/>
</dbReference>
<evidence type="ECO:0008006" key="11">
    <source>
        <dbReference type="Google" id="ProtNLM"/>
    </source>
</evidence>
<evidence type="ECO:0000313" key="9">
    <source>
        <dbReference type="Ensembl" id="ENSPMEP00000008223.1"/>
    </source>
</evidence>
<dbReference type="GO" id="GO:0005634">
    <property type="term" value="C:nucleus"/>
    <property type="evidence" value="ECO:0007669"/>
    <property type="project" value="TreeGrafter"/>
</dbReference>
<dbReference type="GO" id="GO:0006338">
    <property type="term" value="P:chromatin remodeling"/>
    <property type="evidence" value="ECO:0007669"/>
    <property type="project" value="TreeGrafter"/>
</dbReference>
<feature type="domain" description="Bromo" evidence="7">
    <location>
        <begin position="287"/>
        <end position="359"/>
    </location>
</feature>
<dbReference type="InterPro" id="IPR038336">
    <property type="entry name" value="NET_sf"/>
</dbReference>
<dbReference type="Gene3D" id="1.20.1270.220">
    <property type="match status" value="1"/>
</dbReference>
<feature type="region of interest" description="Disordered" evidence="6">
    <location>
        <begin position="1"/>
        <end position="36"/>
    </location>
</feature>
<dbReference type="InterPro" id="IPR043509">
    <property type="entry name" value="Bromo_Brdt_II"/>
</dbReference>
<dbReference type="InterPro" id="IPR036427">
    <property type="entry name" value="Bromodomain-like_sf"/>
</dbReference>
<dbReference type="PROSITE" id="PS51525">
    <property type="entry name" value="NET"/>
    <property type="match status" value="1"/>
</dbReference>
<feature type="region of interest" description="Disordered" evidence="6">
    <location>
        <begin position="418"/>
        <end position="453"/>
    </location>
</feature>
<dbReference type="Ensembl" id="ENSPMET00000002811.1">
    <property type="protein sequence ID" value="ENSPMEP00000008223.1"/>
    <property type="gene ID" value="ENSPMEG00000010087.1"/>
</dbReference>
<evidence type="ECO:0000256" key="1">
    <source>
        <dbReference type="ARBA" id="ARBA00022737"/>
    </source>
</evidence>
<dbReference type="InterPro" id="IPR050935">
    <property type="entry name" value="Bromo_chromatin_reader"/>
</dbReference>
<dbReference type="CDD" id="cd05498">
    <property type="entry name" value="Bromo_Brdt_II_like"/>
    <property type="match status" value="1"/>
</dbReference>
<feature type="region of interest" description="Disordered" evidence="6">
    <location>
        <begin position="555"/>
        <end position="599"/>
    </location>
</feature>
<dbReference type="CDD" id="cd05497">
    <property type="entry name" value="Bromo_Brdt_I_like"/>
    <property type="match status" value="1"/>
</dbReference>
<protein>
    <recommendedName>
        <fullName evidence="11">Bromodomain containing 3b</fullName>
    </recommendedName>
</protein>
<keyword evidence="3 5" id="KW-0103">Bromodomain</keyword>
<dbReference type="STRING" id="48701.ENSPMEP00000008223"/>
<name>A0A3B3WZQ8_9TELE</name>
<dbReference type="GO" id="GO:0000785">
    <property type="term" value="C:chromatin"/>
    <property type="evidence" value="ECO:0007669"/>
    <property type="project" value="TreeGrafter"/>
</dbReference>
<organism evidence="9 10">
    <name type="scientific">Poecilia mexicana</name>
    <dbReference type="NCBI Taxonomy" id="48701"/>
    <lineage>
        <taxon>Eukaryota</taxon>
        <taxon>Metazoa</taxon>
        <taxon>Chordata</taxon>
        <taxon>Craniata</taxon>
        <taxon>Vertebrata</taxon>
        <taxon>Euteleostomi</taxon>
        <taxon>Actinopterygii</taxon>
        <taxon>Neopterygii</taxon>
        <taxon>Teleostei</taxon>
        <taxon>Neoteleostei</taxon>
        <taxon>Acanthomorphata</taxon>
        <taxon>Ovalentaria</taxon>
        <taxon>Atherinomorphae</taxon>
        <taxon>Cyprinodontiformes</taxon>
        <taxon>Poeciliidae</taxon>
        <taxon>Poeciliinae</taxon>
        <taxon>Poecilia</taxon>
    </lineage>
</organism>
<feature type="domain" description="Bromo" evidence="7">
    <location>
        <begin position="52"/>
        <end position="124"/>
    </location>
</feature>
<dbReference type="Pfam" id="PF17035">
    <property type="entry name" value="BET"/>
    <property type="match status" value="1"/>
</dbReference>
<dbReference type="InterPro" id="IPR027353">
    <property type="entry name" value="NET_dom"/>
</dbReference>
<dbReference type="InterPro" id="IPR018359">
    <property type="entry name" value="Bromodomain_CS"/>
</dbReference>
<keyword evidence="1" id="KW-0677">Repeat</keyword>
<evidence type="ECO:0000256" key="2">
    <source>
        <dbReference type="ARBA" id="ARBA00022853"/>
    </source>
</evidence>
<dbReference type="FunFam" id="1.20.920.10:FF:000003">
    <property type="entry name" value="Bromodomain-containing protein 2"/>
    <property type="match status" value="1"/>
</dbReference>
<evidence type="ECO:0000313" key="10">
    <source>
        <dbReference type="Proteomes" id="UP000261480"/>
    </source>
</evidence>
<dbReference type="FunFam" id="1.20.920.10:FF:000002">
    <property type="entry name" value="Bromodomain-containing protein 4"/>
    <property type="match status" value="1"/>
</dbReference>
<dbReference type="Proteomes" id="UP000261480">
    <property type="component" value="Unplaced"/>
</dbReference>
<evidence type="ECO:0000259" key="7">
    <source>
        <dbReference type="PROSITE" id="PS50014"/>
    </source>
</evidence>
<proteinExistence type="inferred from homology"/>
<evidence type="ECO:0000256" key="3">
    <source>
        <dbReference type="ARBA" id="ARBA00023117"/>
    </source>
</evidence>
<evidence type="ECO:0000256" key="5">
    <source>
        <dbReference type="PROSITE-ProRule" id="PRU00035"/>
    </source>
</evidence>
<dbReference type="InterPro" id="IPR001487">
    <property type="entry name" value="Bromodomain"/>
</dbReference>
<dbReference type="AlphaFoldDB" id="A0A3B3WZQ8"/>
<feature type="compositionally biased region" description="Basic and acidic residues" evidence="6">
    <location>
        <begin position="432"/>
        <end position="444"/>
    </location>
</feature>
<keyword evidence="10" id="KW-1185">Reference proteome</keyword>
<feature type="domain" description="NET" evidence="8">
    <location>
        <begin position="466"/>
        <end position="548"/>
    </location>
</feature>
<dbReference type="SMART" id="SM00297">
    <property type="entry name" value="BROMO"/>
    <property type="match status" value="2"/>
</dbReference>
<evidence type="ECO:0000256" key="6">
    <source>
        <dbReference type="SAM" id="MobiDB-lite"/>
    </source>
</evidence>
<keyword evidence="2" id="KW-0156">Chromatin regulator</keyword>
<dbReference type="PROSITE" id="PS50014">
    <property type="entry name" value="BROMODOMAIN_2"/>
    <property type="match status" value="2"/>
</dbReference>
<comment type="similarity">
    <text evidence="4">Belongs to the BET family.</text>
</comment>
<dbReference type="Pfam" id="PF00439">
    <property type="entry name" value="Bromodomain"/>
    <property type="match status" value="2"/>
</dbReference>
<dbReference type="SUPFAM" id="SSF47370">
    <property type="entry name" value="Bromodomain"/>
    <property type="match status" value="2"/>
</dbReference>
<dbReference type="FunFam" id="1.20.1270.220:FF:000001">
    <property type="entry name" value="bromodomain-containing protein 2 isoform X1"/>
    <property type="match status" value="1"/>
</dbReference>
<dbReference type="PANTHER" id="PTHR22880:SF225">
    <property type="entry name" value="BROMODOMAIN-CONTAINING PROTEIN BET-1-RELATED"/>
    <property type="match status" value="1"/>
</dbReference>
<dbReference type="InterPro" id="IPR043508">
    <property type="entry name" value="Bromo_Brdt_I"/>
</dbReference>
<dbReference type="PROSITE" id="PS00633">
    <property type="entry name" value="BROMODOMAIN_1"/>
    <property type="match status" value="2"/>
</dbReference>
<reference evidence="9" key="1">
    <citation type="submission" date="2025-08" db="UniProtKB">
        <authorList>
            <consortium name="Ensembl"/>
        </authorList>
    </citation>
    <scope>IDENTIFICATION</scope>
</reference>
<feature type="compositionally biased region" description="Low complexity" evidence="6">
    <location>
        <begin position="569"/>
        <end position="599"/>
    </location>
</feature>
<sequence length="599" mass="67629">NTGVTNSSPRGLPSYPKMLVNPPPPEVTDPNKPGRRTNQLQYMEKVVVKALWRHQFAWPFYQPVDAVSLGLPDYHKIITSPMDLGTIKKRLENNYYWSSSECLQDFNTMFTNCYIYNKPTDDIVLMALALEKIFLQKVSQMPQKEEEIVPHAGKGRGRKSIPTGNVVASSNEFTASEYFPTKDNAKIICATSTNSFCHQRPFFFFVYLHYICVGLCCSLAQSKYFKRGEYALLLLSEKRMRPEGVGRTTTPTKSDFEARDFPNTEHGGLREQLKYCSNILKEMLSKKHSAYAWPFYMPVDANALGIHDYHDIIKYPMDLSTVKKKMDGGEYQDAQQFAADIRLIFSNCYKYNPSHHTVVGMARKLQGVFEQRFAKMPDEQVGVTAPSCTISSLASLDRSESTVEDSARFAEARKQLKTVDGQHAAVSQTPKLRKENDQKQHGGDVPKSASNPAVREKALAATHEKRWDSDDKALPMTYEEKHQLSLDINRLPGIKLARVVEILQASEPTMCTTNLDEIEIDFELLKPSTLRELERFVRSCLFKKFKKYQSKQNFDGASFPLRSPEKTSKSASQSVSTSSSLSDSASTTSTNSSSEDTDS</sequence>
<evidence type="ECO:0000256" key="4">
    <source>
        <dbReference type="ARBA" id="ARBA00044509"/>
    </source>
</evidence>
<dbReference type="PANTHER" id="PTHR22880">
    <property type="entry name" value="FALZ-RELATED BROMODOMAIN-CONTAINING PROTEINS"/>
    <property type="match status" value="1"/>
</dbReference>
<accession>A0A3B3WZQ8</accession>